<dbReference type="GO" id="GO:0030424">
    <property type="term" value="C:axon"/>
    <property type="evidence" value="ECO:0007669"/>
    <property type="project" value="TreeGrafter"/>
</dbReference>
<dbReference type="InterPro" id="IPR036116">
    <property type="entry name" value="FN3_sf"/>
</dbReference>
<dbReference type="PANTHER" id="PTHR44170:SF28">
    <property type="entry name" value="CONTACTIN-2"/>
    <property type="match status" value="1"/>
</dbReference>
<reference evidence="4" key="2">
    <citation type="journal article" date="2014" name="Science">
        <title>Comparative genomics reveals insights into avian genome evolution and adaptation.</title>
        <authorList>
            <consortium name="Avian Genome Consortium"/>
            <person name="Zhang G."/>
            <person name="Li C."/>
            <person name="Li Q."/>
            <person name="Li B."/>
            <person name="Larkin D.M."/>
            <person name="Lee C."/>
            <person name="Storz J.F."/>
            <person name="Antunes A."/>
            <person name="Greenwold M.J."/>
            <person name="Meredith R.W."/>
            <person name="Odeen A."/>
            <person name="Cui J."/>
            <person name="Zhou Q."/>
            <person name="Xu L."/>
            <person name="Pan H."/>
            <person name="Wang Z."/>
            <person name="Jin L."/>
            <person name="Zhang P."/>
            <person name="Hu H."/>
            <person name="Yang W."/>
            <person name="Hu J."/>
            <person name="Xiao J."/>
            <person name="Yang Z."/>
            <person name="Liu Y."/>
            <person name="Xie Q."/>
            <person name="Yu H."/>
            <person name="Lian J."/>
            <person name="Wen P."/>
            <person name="Zhang F."/>
            <person name="Li H."/>
            <person name="Zeng Y."/>
            <person name="Xiong Z."/>
            <person name="Liu S."/>
            <person name="Zhou L."/>
            <person name="Huang Z."/>
            <person name="An N."/>
            <person name="Wang J."/>
            <person name="Zheng Q."/>
            <person name="Xiong Y."/>
            <person name="Wang G."/>
            <person name="Wang B."/>
            <person name="Wang J."/>
            <person name="Fan Y."/>
            <person name="da Fonseca R.R."/>
            <person name="Alfaro-Nunez A."/>
            <person name="Schubert M."/>
            <person name="Orlando L."/>
            <person name="Mourier T."/>
            <person name="Howard J.T."/>
            <person name="Ganapathy G."/>
            <person name="Pfenning A."/>
            <person name="Whitney O."/>
            <person name="Rivas M.V."/>
            <person name="Hara E."/>
            <person name="Smith J."/>
            <person name="Farre M."/>
            <person name="Narayan J."/>
            <person name="Slavov G."/>
            <person name="Romanov M.N."/>
            <person name="Borges R."/>
            <person name="Machado J.P."/>
            <person name="Khan I."/>
            <person name="Springer M.S."/>
            <person name="Gatesy J."/>
            <person name="Hoffmann F.G."/>
            <person name="Opazo J.C."/>
            <person name="Hastad O."/>
            <person name="Sawyer R.H."/>
            <person name="Kim H."/>
            <person name="Kim K.W."/>
            <person name="Kim H.J."/>
            <person name="Cho S."/>
            <person name="Li N."/>
            <person name="Huang Y."/>
            <person name="Bruford M.W."/>
            <person name="Zhan X."/>
            <person name="Dixon A."/>
            <person name="Bertelsen M.F."/>
            <person name="Derryberry E."/>
            <person name="Warren W."/>
            <person name="Wilson R.K."/>
            <person name="Li S."/>
            <person name="Ray D.A."/>
            <person name="Green R.E."/>
            <person name="O'Brien S.J."/>
            <person name="Griffin D."/>
            <person name="Johnson W.E."/>
            <person name="Haussler D."/>
            <person name="Ryder O.A."/>
            <person name="Willerslev E."/>
            <person name="Graves G.R."/>
            <person name="Alstrom P."/>
            <person name="Fjeldsa J."/>
            <person name="Mindell D.P."/>
            <person name="Edwards S.V."/>
            <person name="Braun E.L."/>
            <person name="Rahbek C."/>
            <person name="Burt D.W."/>
            <person name="Houde P."/>
            <person name="Zhang Y."/>
            <person name="Yang H."/>
            <person name="Wang J."/>
            <person name="Jarvis E.D."/>
            <person name="Gilbert M.T."/>
            <person name="Wang J."/>
        </authorList>
    </citation>
    <scope>NUCLEOTIDE SEQUENCE [LARGE SCALE GENOMIC DNA]</scope>
</reference>
<evidence type="ECO:0000313" key="3">
    <source>
        <dbReference type="EMBL" id="KFU89508.1"/>
    </source>
</evidence>
<gene>
    <name evidence="3" type="ORF">M959_05021</name>
</gene>
<feature type="domain" description="Fibronectin type-III" evidence="2">
    <location>
        <begin position="1"/>
        <end position="49"/>
    </location>
</feature>
<dbReference type="SMART" id="SM00060">
    <property type="entry name" value="FN3"/>
    <property type="match status" value="1"/>
</dbReference>
<dbReference type="GO" id="GO:0098632">
    <property type="term" value="F:cell-cell adhesion mediator activity"/>
    <property type="evidence" value="ECO:0007669"/>
    <property type="project" value="TreeGrafter"/>
</dbReference>
<evidence type="ECO:0000313" key="4">
    <source>
        <dbReference type="Proteomes" id="UP000031515"/>
    </source>
</evidence>
<name>A0A093BLQ7_CHAPE</name>
<dbReference type="InterPro" id="IPR013783">
    <property type="entry name" value="Ig-like_fold"/>
</dbReference>
<dbReference type="EMBL" id="KN126421">
    <property type="protein sequence ID" value="KFU89508.1"/>
    <property type="molecule type" value="Genomic_DNA"/>
</dbReference>
<organism evidence="3 4">
    <name type="scientific">Chaetura pelagica</name>
    <name type="common">Chimney swift</name>
    <name type="synonym">Hirundo pelagica</name>
    <dbReference type="NCBI Taxonomy" id="8897"/>
    <lineage>
        <taxon>Eukaryota</taxon>
        <taxon>Metazoa</taxon>
        <taxon>Chordata</taxon>
        <taxon>Craniata</taxon>
        <taxon>Vertebrata</taxon>
        <taxon>Euteleostomi</taxon>
        <taxon>Archelosauria</taxon>
        <taxon>Archosauria</taxon>
        <taxon>Dinosauria</taxon>
        <taxon>Saurischia</taxon>
        <taxon>Theropoda</taxon>
        <taxon>Coelurosauria</taxon>
        <taxon>Aves</taxon>
        <taxon>Neognathae</taxon>
        <taxon>Neoaves</taxon>
        <taxon>Strisores</taxon>
        <taxon>Apodiformes</taxon>
        <taxon>Apodidae</taxon>
        <taxon>Apodinae</taxon>
        <taxon>Chaetura</taxon>
    </lineage>
</organism>
<dbReference type="CDD" id="cd00063">
    <property type="entry name" value="FN3"/>
    <property type="match status" value="2"/>
</dbReference>
<sequence>PVNIEGNAETAQVVNLIPWMDYEFRVLASNILGVGEPSLPSSKIRTKEAAPTVAPSGLSGGGGAPNELIINWTPMLRDYQNGDGFGYILSFRKKGTEGWLAARVPRAESLHYVYHNESIGPYTPFEVKIRAYNRKGEGPESLTAIVYSAEEEPKVAPFRVLAKAVLSSEMDVSWEPVEQGDMTGVLLGYEVR</sequence>
<evidence type="ECO:0000256" key="1">
    <source>
        <dbReference type="ARBA" id="ARBA00023157"/>
    </source>
</evidence>
<keyword evidence="1" id="KW-1015">Disulfide bond</keyword>
<dbReference type="InterPro" id="IPR003961">
    <property type="entry name" value="FN3_dom"/>
</dbReference>
<evidence type="ECO:0000259" key="2">
    <source>
        <dbReference type="PROSITE" id="PS50853"/>
    </source>
</evidence>
<feature type="non-terminal residue" evidence="3">
    <location>
        <position position="192"/>
    </location>
</feature>
<dbReference type="PROSITE" id="PS50853">
    <property type="entry name" value="FN3"/>
    <property type="match status" value="2"/>
</dbReference>
<dbReference type="Proteomes" id="UP000031515">
    <property type="component" value="Unassembled WGS sequence"/>
</dbReference>
<dbReference type="AlphaFoldDB" id="A0A093BLQ7"/>
<reference evidence="3 4" key="1">
    <citation type="submission" date="2013-08" db="EMBL/GenBank/DDBJ databases">
        <title>Genome evolution of avian class.</title>
        <authorList>
            <person name="Zhang G."/>
            <person name="Li C."/>
        </authorList>
    </citation>
    <scope>NUCLEOTIDE SEQUENCE [LARGE SCALE GENOMIC DNA]</scope>
    <source>
        <strain evidence="3">M959</strain>
    </source>
</reference>
<protein>
    <submittedName>
        <fullName evidence="3">Contactin-2</fullName>
    </submittedName>
</protein>
<proteinExistence type="predicted"/>
<dbReference type="SUPFAM" id="SSF49265">
    <property type="entry name" value="Fibronectin type III"/>
    <property type="match status" value="1"/>
</dbReference>
<dbReference type="GO" id="GO:0005886">
    <property type="term" value="C:plasma membrane"/>
    <property type="evidence" value="ECO:0007669"/>
    <property type="project" value="TreeGrafter"/>
</dbReference>
<dbReference type="PANTHER" id="PTHR44170">
    <property type="entry name" value="PROTEIN SIDEKICK"/>
    <property type="match status" value="1"/>
</dbReference>
<dbReference type="GO" id="GO:0007420">
    <property type="term" value="P:brain development"/>
    <property type="evidence" value="ECO:0007669"/>
    <property type="project" value="TreeGrafter"/>
</dbReference>
<dbReference type="Gene3D" id="2.60.40.10">
    <property type="entry name" value="Immunoglobulins"/>
    <property type="match status" value="3"/>
</dbReference>
<dbReference type="FunFam" id="2.60.40.10:FF:000035">
    <property type="entry name" value="Contactin 1"/>
    <property type="match status" value="1"/>
</dbReference>
<keyword evidence="4" id="KW-1185">Reference proteome</keyword>
<feature type="non-terminal residue" evidence="3">
    <location>
        <position position="1"/>
    </location>
</feature>
<dbReference type="GO" id="GO:0007411">
    <property type="term" value="P:axon guidance"/>
    <property type="evidence" value="ECO:0007669"/>
    <property type="project" value="TreeGrafter"/>
</dbReference>
<feature type="domain" description="Fibronectin type-III" evidence="2">
    <location>
        <begin position="54"/>
        <end position="151"/>
    </location>
</feature>
<dbReference type="Pfam" id="PF00041">
    <property type="entry name" value="fn3"/>
    <property type="match status" value="1"/>
</dbReference>
<accession>A0A093BLQ7</accession>